<geneLocation type="plasmid" evidence="1">
    <name>2</name>
</geneLocation>
<evidence type="ECO:0000313" key="2">
    <source>
        <dbReference type="Proteomes" id="UP000057820"/>
    </source>
</evidence>
<organism evidence="1 2">
    <name type="scientific">Nocardia farcinica</name>
    <dbReference type="NCBI Taxonomy" id="37329"/>
    <lineage>
        <taxon>Bacteria</taxon>
        <taxon>Bacillati</taxon>
        <taxon>Actinomycetota</taxon>
        <taxon>Actinomycetes</taxon>
        <taxon>Mycobacteriales</taxon>
        <taxon>Nocardiaceae</taxon>
        <taxon>Nocardia</taxon>
    </lineage>
</organism>
<dbReference type="EMBL" id="LN868939">
    <property type="protein sequence ID" value="CRY82663.1"/>
    <property type="molecule type" value="Genomic_DNA"/>
</dbReference>
<dbReference type="InterPro" id="IPR045647">
    <property type="entry name" value="DUF6401"/>
</dbReference>
<dbReference type="KEGG" id="nfr:ERS450000_05086"/>
<dbReference type="AlphaFoldDB" id="A0A0H5P575"/>
<reference evidence="2" key="1">
    <citation type="submission" date="2015-03" db="EMBL/GenBank/DDBJ databases">
        <authorList>
            <consortium name="Pathogen Informatics"/>
        </authorList>
    </citation>
    <scope>NUCLEOTIDE SEQUENCE [LARGE SCALE GENOMIC DNA]</scope>
    <source>
        <strain evidence="2">NCTC11134</strain>
        <plasmid evidence="2">2</plasmid>
    </source>
</reference>
<protein>
    <submittedName>
        <fullName evidence="1">Uncharacterized protein</fullName>
    </submittedName>
</protein>
<accession>A0A0H5P575</accession>
<proteinExistence type="predicted"/>
<name>A0A0H5P575_NOCFR</name>
<dbReference type="OMA" id="YLDEMMA"/>
<gene>
    <name evidence="1" type="ORF">ERS450000_05086</name>
</gene>
<dbReference type="Pfam" id="PF19939">
    <property type="entry name" value="DUF6401"/>
    <property type="match status" value="1"/>
</dbReference>
<sequence length="127" mass="13245">MFLLGPALLEVSARRMLNRLHRSHGAPALAAAAAYPAVSAALDQHAAAVRDILEFGVDDAHRVPVPVLLAGYARGLLDHCGATVATVLSGATPMTGEAPADPAAWLDADWLQLRLASICLHARPAAR</sequence>
<dbReference type="GeneID" id="61135426"/>
<dbReference type="Proteomes" id="UP000057820">
    <property type="component" value="Plasmid 2"/>
</dbReference>
<evidence type="ECO:0000313" key="1">
    <source>
        <dbReference type="EMBL" id="CRY82663.1"/>
    </source>
</evidence>
<dbReference type="RefSeq" id="WP_011211365.1">
    <property type="nucleotide sequence ID" value="NZ_CAACYE020000001.1"/>
</dbReference>
<keyword evidence="1" id="KW-0614">Plasmid</keyword>